<gene>
    <name evidence="2" type="ORF">NWP23_03810</name>
</gene>
<organism evidence="2 3">
    <name type="scientific">Umezakia ovalisporum FSS-62</name>
    <dbReference type="NCBI Taxonomy" id="2971776"/>
    <lineage>
        <taxon>Bacteria</taxon>
        <taxon>Bacillati</taxon>
        <taxon>Cyanobacteriota</taxon>
        <taxon>Cyanophyceae</taxon>
        <taxon>Nostocales</taxon>
        <taxon>Nodulariaceae</taxon>
        <taxon>Umezakia</taxon>
    </lineage>
</organism>
<reference evidence="2 3" key="1">
    <citation type="journal article" date="2023" name="J. Phycol.">
        <title>Chrysosporum ovalisporum is synonymous with the true-branching cyanobacterium Umezakia natans (Nostocales/Aphanizomenonaceae).</title>
        <authorList>
            <person name="McGregor G.B."/>
            <person name="Sendall B.C."/>
            <person name="Niiyama Y."/>
            <person name="Tuji A."/>
            <person name="Willis A."/>
        </authorList>
    </citation>
    <scope>NUCLEOTIDE SEQUENCE [LARGE SCALE GENOMIC DNA]</scope>
    <source>
        <strain evidence="2 3">FSS-62</strain>
    </source>
</reference>
<evidence type="ECO:0000313" key="2">
    <source>
        <dbReference type="EMBL" id="MDH6062926.1"/>
    </source>
</evidence>
<keyword evidence="1" id="KW-0812">Transmembrane</keyword>
<sequence length="239" mass="26360">MQIPQKKCCVSYQGSIVTVLILASILSVIGGLTIVKSATAEVLTKNQRNLLPIRVEQAVKRDLARRKAIAVREIKTIDYEQKNWNNGCLELPQPDELCTQVLVPGWRVVVSNNAKNWIYHTNRNGRYLRLAAQNISTNNPATNLPESVKDAVLQAASQRLQMPSLQLKITQSQPNTWNDGCLNLAAADELCTQALVPGWRVTVTGAGESLVYHTNESGSLVRLNKKASSVVRNPRVSPL</sequence>
<name>A0AA43GWU3_9CYAN</name>
<evidence type="ECO:0000256" key="1">
    <source>
        <dbReference type="SAM" id="Phobius"/>
    </source>
</evidence>
<dbReference type="AlphaFoldDB" id="A0AA43GWU3"/>
<dbReference type="RefSeq" id="WP_280656614.1">
    <property type="nucleotide sequence ID" value="NZ_JANQDL010000031.1"/>
</dbReference>
<evidence type="ECO:0000313" key="3">
    <source>
        <dbReference type="Proteomes" id="UP001159370"/>
    </source>
</evidence>
<protein>
    <submittedName>
        <fullName evidence="2">Uncharacterized protein</fullName>
    </submittedName>
</protein>
<keyword evidence="1" id="KW-1133">Transmembrane helix</keyword>
<comment type="caution">
    <text evidence="2">The sequence shown here is derived from an EMBL/GenBank/DDBJ whole genome shotgun (WGS) entry which is preliminary data.</text>
</comment>
<dbReference type="EMBL" id="JANQDL010000031">
    <property type="protein sequence ID" value="MDH6062926.1"/>
    <property type="molecule type" value="Genomic_DNA"/>
</dbReference>
<feature type="transmembrane region" description="Helical" evidence="1">
    <location>
        <begin position="12"/>
        <end position="35"/>
    </location>
</feature>
<proteinExistence type="predicted"/>
<keyword evidence="1" id="KW-0472">Membrane</keyword>
<dbReference type="Proteomes" id="UP001159370">
    <property type="component" value="Unassembled WGS sequence"/>
</dbReference>
<accession>A0AA43GWU3</accession>